<dbReference type="PANTHER" id="PTHR33571:SF12">
    <property type="entry name" value="BSL3053 PROTEIN"/>
    <property type="match status" value="1"/>
</dbReference>
<dbReference type="Gene3D" id="3.30.460.10">
    <property type="entry name" value="Beta Polymerase, domain 2"/>
    <property type="match status" value="1"/>
</dbReference>
<keyword evidence="8" id="KW-0460">Magnesium</keyword>
<sequence>MASMRRDELLARLRELKPWFEDHGIIRVRVFGSHARDEAGPDSDVDLLVEFAQTPSLIGMIGIERSLANELGCPVDLATERGLKPRARAHIAAEAVDA</sequence>
<dbReference type="InterPro" id="IPR002934">
    <property type="entry name" value="Polymerase_NTP_transf_dom"/>
</dbReference>
<keyword evidence="3" id="KW-0808">Transferase</keyword>
<dbReference type="InterPro" id="IPR052038">
    <property type="entry name" value="Type-VII_TA_antitoxin"/>
</dbReference>
<keyword evidence="5" id="KW-0479">Metal-binding</keyword>
<evidence type="ECO:0000313" key="12">
    <source>
        <dbReference type="Proteomes" id="UP000286954"/>
    </source>
</evidence>
<evidence type="ECO:0000256" key="8">
    <source>
        <dbReference type="ARBA" id="ARBA00022842"/>
    </source>
</evidence>
<evidence type="ECO:0000256" key="3">
    <source>
        <dbReference type="ARBA" id="ARBA00022679"/>
    </source>
</evidence>
<evidence type="ECO:0000256" key="9">
    <source>
        <dbReference type="ARBA" id="ARBA00038276"/>
    </source>
</evidence>
<organism evidence="11 12">
    <name type="scientific">Glycocaulis alkaliphilus</name>
    <dbReference type="NCBI Taxonomy" id="1434191"/>
    <lineage>
        <taxon>Bacteria</taxon>
        <taxon>Pseudomonadati</taxon>
        <taxon>Pseudomonadota</taxon>
        <taxon>Alphaproteobacteria</taxon>
        <taxon>Maricaulales</taxon>
        <taxon>Maricaulaceae</taxon>
        <taxon>Glycocaulis</taxon>
    </lineage>
</organism>
<dbReference type="EMBL" id="CP018911">
    <property type="protein sequence ID" value="AZU04778.1"/>
    <property type="molecule type" value="Genomic_DNA"/>
</dbReference>
<comment type="cofactor">
    <cofactor evidence="1">
        <name>Mg(2+)</name>
        <dbReference type="ChEBI" id="CHEBI:18420"/>
    </cofactor>
</comment>
<gene>
    <name evidence="11" type="ORF">X907_2263</name>
</gene>
<dbReference type="KEGG" id="gak:X907_2263"/>
<evidence type="ECO:0000256" key="4">
    <source>
        <dbReference type="ARBA" id="ARBA00022695"/>
    </source>
</evidence>
<proteinExistence type="inferred from homology"/>
<reference evidence="11 12" key="1">
    <citation type="submission" date="2016-12" db="EMBL/GenBank/DDBJ databases">
        <title>The genome of dimorphic prosthecate Glycocaulis alkaliphilus 6b-8t, isolated from crude oil dictates its adaptability in petroleum environments.</title>
        <authorList>
            <person name="Wu X.-L."/>
            <person name="Geng S."/>
        </authorList>
    </citation>
    <scope>NUCLEOTIDE SEQUENCE [LARGE SCALE GENOMIC DNA]</scope>
    <source>
        <strain evidence="11 12">6B-8</strain>
    </source>
</reference>
<evidence type="ECO:0000256" key="1">
    <source>
        <dbReference type="ARBA" id="ARBA00001946"/>
    </source>
</evidence>
<name>A0A3T0EC25_9PROT</name>
<accession>A0A3T0EC25</accession>
<dbReference type="SUPFAM" id="SSF81301">
    <property type="entry name" value="Nucleotidyltransferase"/>
    <property type="match status" value="1"/>
</dbReference>
<evidence type="ECO:0000256" key="6">
    <source>
        <dbReference type="ARBA" id="ARBA00022741"/>
    </source>
</evidence>
<dbReference type="Proteomes" id="UP000286954">
    <property type="component" value="Chromosome"/>
</dbReference>
<dbReference type="AlphaFoldDB" id="A0A3T0EC25"/>
<dbReference type="GO" id="GO:0046872">
    <property type="term" value="F:metal ion binding"/>
    <property type="evidence" value="ECO:0007669"/>
    <property type="project" value="UniProtKB-KW"/>
</dbReference>
<evidence type="ECO:0000256" key="2">
    <source>
        <dbReference type="ARBA" id="ARBA00022649"/>
    </source>
</evidence>
<evidence type="ECO:0000256" key="7">
    <source>
        <dbReference type="ARBA" id="ARBA00022840"/>
    </source>
</evidence>
<dbReference type="PANTHER" id="PTHR33571">
    <property type="entry name" value="SSL8005 PROTEIN"/>
    <property type="match status" value="1"/>
</dbReference>
<dbReference type="GO" id="GO:0016779">
    <property type="term" value="F:nucleotidyltransferase activity"/>
    <property type="evidence" value="ECO:0007669"/>
    <property type="project" value="UniProtKB-KW"/>
</dbReference>
<protein>
    <submittedName>
        <fullName evidence="11">DNA polymerase subunit beta</fullName>
    </submittedName>
</protein>
<dbReference type="GO" id="GO:0005524">
    <property type="term" value="F:ATP binding"/>
    <property type="evidence" value="ECO:0007669"/>
    <property type="project" value="UniProtKB-KW"/>
</dbReference>
<keyword evidence="6" id="KW-0547">Nucleotide-binding</keyword>
<keyword evidence="7" id="KW-0067">ATP-binding</keyword>
<feature type="domain" description="Polymerase nucleotidyl transferase" evidence="10">
    <location>
        <begin position="13"/>
        <end position="91"/>
    </location>
</feature>
<evidence type="ECO:0000256" key="5">
    <source>
        <dbReference type="ARBA" id="ARBA00022723"/>
    </source>
</evidence>
<keyword evidence="4" id="KW-0548">Nucleotidyltransferase</keyword>
<evidence type="ECO:0000313" key="11">
    <source>
        <dbReference type="EMBL" id="AZU04778.1"/>
    </source>
</evidence>
<dbReference type="CDD" id="cd05403">
    <property type="entry name" value="NT_KNTase_like"/>
    <property type="match status" value="1"/>
</dbReference>
<comment type="similarity">
    <text evidence="9">Belongs to the MntA antitoxin family.</text>
</comment>
<evidence type="ECO:0000259" key="10">
    <source>
        <dbReference type="Pfam" id="PF01909"/>
    </source>
</evidence>
<keyword evidence="2" id="KW-1277">Toxin-antitoxin system</keyword>
<dbReference type="Pfam" id="PF01909">
    <property type="entry name" value="NTP_transf_2"/>
    <property type="match status" value="1"/>
</dbReference>
<keyword evidence="12" id="KW-1185">Reference proteome</keyword>
<dbReference type="InterPro" id="IPR043519">
    <property type="entry name" value="NT_sf"/>
</dbReference>